<evidence type="ECO:0000313" key="3">
    <source>
        <dbReference type="Proteomes" id="UP001603857"/>
    </source>
</evidence>
<dbReference type="EMBL" id="JBGMDY010000009">
    <property type="protein sequence ID" value="KAL2321538.1"/>
    <property type="molecule type" value="Genomic_DNA"/>
</dbReference>
<feature type="compositionally biased region" description="Basic and acidic residues" evidence="1">
    <location>
        <begin position="13"/>
        <end position="26"/>
    </location>
</feature>
<comment type="caution">
    <text evidence="2">The sequence shown here is derived from an EMBL/GenBank/DDBJ whole genome shotgun (WGS) entry which is preliminary data.</text>
</comment>
<feature type="compositionally biased region" description="Low complexity" evidence="1">
    <location>
        <begin position="57"/>
        <end position="70"/>
    </location>
</feature>
<evidence type="ECO:0000313" key="2">
    <source>
        <dbReference type="EMBL" id="KAL2321538.1"/>
    </source>
</evidence>
<sequence length="241" mass="26730">MVALTPTRTMDQQNKREWKRNDLKGKRVESEVVCFKGKIVESVEKFERKKPHVNIGTSATDRAASAATAAGPLGQRHSALSPRHANPVHRRQETPLGSQRRRDPRPGHQQPHLAGNLRQPPRSRRRLRRRRAHDAAAPEFRATDAMSDSPSSSQIGTLHSSSSSTPPPPPPPPPLDLTLSFPVSRPLLHPCRRRPTTPESGDVPLCHGVLHVVLPSPMEPPYLVPELRVVVCTRMPSSLFV</sequence>
<protein>
    <submittedName>
        <fullName evidence="2">Uncharacterized protein</fullName>
    </submittedName>
</protein>
<keyword evidence="3" id="KW-1185">Reference proteome</keyword>
<dbReference type="AlphaFoldDB" id="A0ABD1LDD9"/>
<feature type="compositionally biased region" description="Pro residues" evidence="1">
    <location>
        <begin position="165"/>
        <end position="175"/>
    </location>
</feature>
<accession>A0ABD1LDD9</accession>
<feature type="region of interest" description="Disordered" evidence="1">
    <location>
        <begin position="57"/>
        <end position="181"/>
    </location>
</feature>
<reference evidence="2 3" key="1">
    <citation type="submission" date="2024-08" db="EMBL/GenBank/DDBJ databases">
        <title>Insights into the chromosomal genome structure of Flemingia macrophylla.</title>
        <authorList>
            <person name="Ding Y."/>
            <person name="Zhao Y."/>
            <person name="Bi W."/>
            <person name="Wu M."/>
            <person name="Zhao G."/>
            <person name="Gong Y."/>
            <person name="Li W."/>
            <person name="Zhang P."/>
        </authorList>
    </citation>
    <scope>NUCLEOTIDE SEQUENCE [LARGE SCALE GENOMIC DNA]</scope>
    <source>
        <strain evidence="2">DYQJB</strain>
        <tissue evidence="2">Leaf</tissue>
    </source>
</reference>
<feature type="compositionally biased region" description="Polar residues" evidence="1">
    <location>
        <begin position="1"/>
        <end position="12"/>
    </location>
</feature>
<feature type="compositionally biased region" description="Basic residues" evidence="1">
    <location>
        <begin position="121"/>
        <end position="132"/>
    </location>
</feature>
<organism evidence="2 3">
    <name type="scientific">Flemingia macrophylla</name>
    <dbReference type="NCBI Taxonomy" id="520843"/>
    <lineage>
        <taxon>Eukaryota</taxon>
        <taxon>Viridiplantae</taxon>
        <taxon>Streptophyta</taxon>
        <taxon>Embryophyta</taxon>
        <taxon>Tracheophyta</taxon>
        <taxon>Spermatophyta</taxon>
        <taxon>Magnoliopsida</taxon>
        <taxon>eudicotyledons</taxon>
        <taxon>Gunneridae</taxon>
        <taxon>Pentapetalae</taxon>
        <taxon>rosids</taxon>
        <taxon>fabids</taxon>
        <taxon>Fabales</taxon>
        <taxon>Fabaceae</taxon>
        <taxon>Papilionoideae</taxon>
        <taxon>50 kb inversion clade</taxon>
        <taxon>NPAAA clade</taxon>
        <taxon>indigoferoid/millettioid clade</taxon>
        <taxon>Phaseoleae</taxon>
        <taxon>Flemingia</taxon>
    </lineage>
</organism>
<feature type="region of interest" description="Disordered" evidence="1">
    <location>
        <begin position="1"/>
        <end position="26"/>
    </location>
</feature>
<evidence type="ECO:0000256" key="1">
    <source>
        <dbReference type="SAM" id="MobiDB-lite"/>
    </source>
</evidence>
<dbReference type="Proteomes" id="UP001603857">
    <property type="component" value="Unassembled WGS sequence"/>
</dbReference>
<gene>
    <name evidence="2" type="ORF">Fmac_025917</name>
</gene>
<proteinExistence type="predicted"/>
<name>A0ABD1LDD9_9FABA</name>
<feature type="compositionally biased region" description="Low complexity" evidence="1">
    <location>
        <begin position="151"/>
        <end position="164"/>
    </location>
</feature>